<dbReference type="EMBL" id="JAEFCI010000521">
    <property type="protein sequence ID" value="KAG5463487.1"/>
    <property type="molecule type" value="Genomic_DNA"/>
</dbReference>
<accession>A0A8H8A238</accession>
<comment type="caution">
    <text evidence="1">The sequence shown here is derived from an EMBL/GenBank/DDBJ whole genome shotgun (WGS) entry which is preliminary data.</text>
</comment>
<dbReference type="Proteomes" id="UP000673691">
    <property type="component" value="Unassembled WGS sequence"/>
</dbReference>
<reference evidence="1 2" key="1">
    <citation type="journal article" name="Sci. Rep.">
        <title>Genome-scale phylogenetic analyses confirm Olpidium as the closest living zoosporic fungus to the non-flagellated, terrestrial fungi.</title>
        <authorList>
            <person name="Chang Y."/>
            <person name="Rochon D."/>
            <person name="Sekimoto S."/>
            <person name="Wang Y."/>
            <person name="Chovatia M."/>
            <person name="Sandor L."/>
            <person name="Salamov A."/>
            <person name="Grigoriev I.V."/>
            <person name="Stajich J.E."/>
            <person name="Spatafora J.W."/>
        </authorList>
    </citation>
    <scope>NUCLEOTIDE SEQUENCE [LARGE SCALE GENOMIC DNA]</scope>
    <source>
        <strain evidence="1">S191</strain>
    </source>
</reference>
<gene>
    <name evidence="1" type="ORF">BJ554DRAFT_7007</name>
</gene>
<sequence>MQTPSPENCGILLGHTVLPLYEFVLLRGSAFGGDREVAERCSGKLKRKLETFKAASTVLFHPYLSDLIHRRRPAGFWSSVVRPIRGGRDFGLRFAVYSGSAFRNAVHRLPHLPGSRSVRRTSADIHGAAPPLADSHRGDNPPGGAGWSAGYRRILGGHLDILRRRGNGGVDIKESQGI</sequence>
<name>A0A8H8A238_9FUNG</name>
<keyword evidence="2" id="KW-1185">Reference proteome</keyword>
<evidence type="ECO:0000313" key="1">
    <source>
        <dbReference type="EMBL" id="KAG5463487.1"/>
    </source>
</evidence>
<evidence type="ECO:0000313" key="2">
    <source>
        <dbReference type="Proteomes" id="UP000673691"/>
    </source>
</evidence>
<proteinExistence type="predicted"/>
<dbReference type="AlphaFoldDB" id="A0A8H8A238"/>
<protein>
    <submittedName>
        <fullName evidence="1">Uncharacterized protein</fullName>
    </submittedName>
</protein>
<organism evidence="1 2">
    <name type="scientific">Olpidium bornovanus</name>
    <dbReference type="NCBI Taxonomy" id="278681"/>
    <lineage>
        <taxon>Eukaryota</taxon>
        <taxon>Fungi</taxon>
        <taxon>Fungi incertae sedis</taxon>
        <taxon>Olpidiomycota</taxon>
        <taxon>Olpidiomycotina</taxon>
        <taxon>Olpidiomycetes</taxon>
        <taxon>Olpidiales</taxon>
        <taxon>Olpidiaceae</taxon>
        <taxon>Olpidium</taxon>
    </lineage>
</organism>